<keyword evidence="3" id="KW-0472">Membrane</keyword>
<reference evidence="5" key="1">
    <citation type="submission" date="2021-01" db="EMBL/GenBank/DDBJ databases">
        <authorList>
            <person name="Li R."/>
            <person name="Bekaert M."/>
        </authorList>
    </citation>
    <scope>NUCLEOTIDE SEQUENCE</scope>
    <source>
        <strain evidence="5">Farmed</strain>
    </source>
</reference>
<dbReference type="Proteomes" id="UP000597762">
    <property type="component" value="Unassembled WGS sequence"/>
</dbReference>
<dbReference type="GO" id="GO:1902306">
    <property type="term" value="P:negative regulation of sodium ion transmembrane transport"/>
    <property type="evidence" value="ECO:0007669"/>
    <property type="project" value="TreeGrafter"/>
</dbReference>
<dbReference type="GO" id="GO:2000009">
    <property type="term" value="P:negative regulation of protein localization to cell surface"/>
    <property type="evidence" value="ECO:0007669"/>
    <property type="project" value="TreeGrafter"/>
</dbReference>
<dbReference type="Pfam" id="PF17221">
    <property type="entry name" value="COMMD1_N"/>
    <property type="match status" value="1"/>
</dbReference>
<dbReference type="InterPro" id="IPR037351">
    <property type="entry name" value="Murr1"/>
</dbReference>
<dbReference type="EMBL" id="CAHIKZ030000847">
    <property type="protein sequence ID" value="CAE1241686.1"/>
    <property type="molecule type" value="Genomic_DNA"/>
</dbReference>
<keyword evidence="6" id="KW-1185">Reference proteome</keyword>
<name>A0A812BUD6_ACAPH</name>
<organism evidence="5 6">
    <name type="scientific">Acanthosepion pharaonis</name>
    <name type="common">Pharaoh cuttlefish</name>
    <name type="synonym">Sepia pharaonis</name>
    <dbReference type="NCBI Taxonomy" id="158019"/>
    <lineage>
        <taxon>Eukaryota</taxon>
        <taxon>Metazoa</taxon>
        <taxon>Spiralia</taxon>
        <taxon>Lophotrochozoa</taxon>
        <taxon>Mollusca</taxon>
        <taxon>Cephalopoda</taxon>
        <taxon>Coleoidea</taxon>
        <taxon>Decapodiformes</taxon>
        <taxon>Sepiida</taxon>
        <taxon>Sepiina</taxon>
        <taxon>Sepiidae</taxon>
        <taxon>Acanthosepion</taxon>
    </lineage>
</organism>
<dbReference type="GO" id="GO:0032434">
    <property type="term" value="P:regulation of proteasomal ubiquitin-dependent protein catabolic process"/>
    <property type="evidence" value="ECO:0007669"/>
    <property type="project" value="TreeGrafter"/>
</dbReference>
<proteinExistence type="inferred from homology"/>
<dbReference type="Gene3D" id="3.40.50.720">
    <property type="entry name" value="NAD(P)-binding Rossmann-like Domain"/>
    <property type="match status" value="1"/>
</dbReference>
<dbReference type="GO" id="GO:0005768">
    <property type="term" value="C:endosome"/>
    <property type="evidence" value="ECO:0007669"/>
    <property type="project" value="TreeGrafter"/>
</dbReference>
<gene>
    <name evidence="5" type="ORF">SPHA_22951</name>
</gene>
<dbReference type="AlphaFoldDB" id="A0A812BUD6"/>
<feature type="transmembrane region" description="Helical" evidence="3">
    <location>
        <begin position="20"/>
        <end position="36"/>
    </location>
</feature>
<keyword evidence="3" id="KW-1133">Transmembrane helix</keyword>
<dbReference type="PANTHER" id="PTHR21199:SF1">
    <property type="entry name" value="COMM DOMAIN-CONTAINING PROTEIN 1"/>
    <property type="match status" value="1"/>
</dbReference>
<dbReference type="PANTHER" id="PTHR21199">
    <property type="entry name" value="COMM DOMAIN-CONTAINING PROTEIN 1"/>
    <property type="match status" value="1"/>
</dbReference>
<evidence type="ECO:0000313" key="5">
    <source>
        <dbReference type="EMBL" id="CAE1241686.1"/>
    </source>
</evidence>
<comment type="similarity">
    <text evidence="2">Belongs to the COMM domain-containing protein 1 family.</text>
</comment>
<dbReference type="PROSITE" id="PS51269">
    <property type="entry name" value="COMM"/>
    <property type="match status" value="1"/>
</dbReference>
<feature type="domain" description="COMM" evidence="4">
    <location>
        <begin position="337"/>
        <end position="411"/>
    </location>
</feature>
<evidence type="ECO:0000313" key="6">
    <source>
        <dbReference type="Proteomes" id="UP000597762"/>
    </source>
</evidence>
<dbReference type="OrthoDB" id="10251426at2759"/>
<protein>
    <recommendedName>
        <fullName evidence="1">COMM domain-containing protein 1</fullName>
    </recommendedName>
</protein>
<dbReference type="GO" id="GO:0055070">
    <property type="term" value="P:copper ion homeostasis"/>
    <property type="evidence" value="ECO:0007669"/>
    <property type="project" value="InterPro"/>
</dbReference>
<keyword evidence="3" id="KW-0812">Transmembrane</keyword>
<dbReference type="InterPro" id="IPR033776">
    <property type="entry name" value="COMMD1_N"/>
</dbReference>
<evidence type="ECO:0000256" key="3">
    <source>
        <dbReference type="SAM" id="Phobius"/>
    </source>
</evidence>
<sequence length="441" mass="51047">MVFKDTSVDQIHYLRSRCHLLHVSVCVYAAYFVYVLNTAKQLLKSEESLSRSPISTKKDDKPSLCVGMIGCGKLGQQIAKCLLTFGGLCPENLLISTRRPELLRDLTNQGVNCIKDNIAVFMKTKNIIDKILPQENPDNFVQVDKRFPEYMAYAVVNLCIALSNLPLDNIVHLTQEVIFGENIEDVLTREDFFPQMEHKSLIDLREKSHQKTPLMKKLKTNVMADDRRCFGALLNGLARRNYFGNSELTDELLKEQIYPKISDEEFQQLVTKCTALTKSMVSVDMDFNQLEAFLTSQIRKKDSGMNEEKSNAVRKFWKNHRTKIHETQVQQTMWDTSLKQMSWRVDIKTQSKNNDHVNAPTAIIELQLSDNQETLNGNEKPELLHFEMDEKKLDHFLKSLYEIRDEISLHSYTLIHPHPDNFKTNLLFNPERFFPLSILDK</sequence>
<comment type="caution">
    <text evidence="5">The sequence shown here is derived from an EMBL/GenBank/DDBJ whole genome shotgun (WGS) entry which is preliminary data.</text>
</comment>
<dbReference type="InterPro" id="IPR017920">
    <property type="entry name" value="COMM"/>
</dbReference>
<evidence type="ECO:0000256" key="2">
    <source>
        <dbReference type="ARBA" id="ARBA00093455"/>
    </source>
</evidence>
<dbReference type="GO" id="GO:0031398">
    <property type="term" value="P:positive regulation of protein ubiquitination"/>
    <property type="evidence" value="ECO:0007669"/>
    <property type="project" value="TreeGrafter"/>
</dbReference>
<accession>A0A812BUD6</accession>
<dbReference type="Pfam" id="PF07258">
    <property type="entry name" value="COMM_domain"/>
    <property type="match status" value="1"/>
</dbReference>
<evidence type="ECO:0000259" key="4">
    <source>
        <dbReference type="PROSITE" id="PS51269"/>
    </source>
</evidence>
<evidence type="ECO:0000256" key="1">
    <source>
        <dbReference type="ARBA" id="ARBA00016551"/>
    </source>
</evidence>